<protein>
    <submittedName>
        <fullName evidence="2">Uncharacterized protein</fullName>
    </submittedName>
</protein>
<feature type="region of interest" description="Disordered" evidence="1">
    <location>
        <begin position="108"/>
        <end position="150"/>
    </location>
</feature>
<name>A0A7S4FXI3_9EUGL</name>
<evidence type="ECO:0000313" key="2">
    <source>
        <dbReference type="EMBL" id="CAE0818406.1"/>
    </source>
</evidence>
<dbReference type="EMBL" id="HBJA01084919">
    <property type="protein sequence ID" value="CAE0818406.1"/>
    <property type="molecule type" value="Transcribed_RNA"/>
</dbReference>
<dbReference type="AlphaFoldDB" id="A0A7S4FXI3"/>
<gene>
    <name evidence="2" type="ORF">EGYM00163_LOCUS29574</name>
</gene>
<proteinExistence type="predicted"/>
<accession>A0A7S4FXI3</accession>
<sequence length="150" mass="15688">MERGGGGWHEAMVSVCLPLAAPIGPSPLHTPTLCGSERVLVVTTEPPDDSCCLMTVARAVEGGGSGWWGRAGYGGLADRACAPPPVHHADRRGVTFGANSNLMAQVQLGRGALPFQRRATSAERGRRGSRTRPRPGGHPPPPTESPPKQV</sequence>
<organism evidence="2">
    <name type="scientific">Eutreptiella gymnastica</name>
    <dbReference type="NCBI Taxonomy" id="73025"/>
    <lineage>
        <taxon>Eukaryota</taxon>
        <taxon>Discoba</taxon>
        <taxon>Euglenozoa</taxon>
        <taxon>Euglenida</taxon>
        <taxon>Spirocuta</taxon>
        <taxon>Euglenophyceae</taxon>
        <taxon>Eutreptiales</taxon>
        <taxon>Eutreptiaceae</taxon>
        <taxon>Eutreptiella</taxon>
    </lineage>
</organism>
<evidence type="ECO:0000256" key="1">
    <source>
        <dbReference type="SAM" id="MobiDB-lite"/>
    </source>
</evidence>
<reference evidence="2" key="1">
    <citation type="submission" date="2021-01" db="EMBL/GenBank/DDBJ databases">
        <authorList>
            <person name="Corre E."/>
            <person name="Pelletier E."/>
            <person name="Niang G."/>
            <person name="Scheremetjew M."/>
            <person name="Finn R."/>
            <person name="Kale V."/>
            <person name="Holt S."/>
            <person name="Cochrane G."/>
            <person name="Meng A."/>
            <person name="Brown T."/>
            <person name="Cohen L."/>
        </authorList>
    </citation>
    <scope>NUCLEOTIDE SEQUENCE</scope>
    <source>
        <strain evidence="2">CCMP1594</strain>
    </source>
</reference>
<feature type="compositionally biased region" description="Pro residues" evidence="1">
    <location>
        <begin position="136"/>
        <end position="150"/>
    </location>
</feature>